<accession>A0ABV3P4I1</accession>
<gene>
    <name evidence="1" type="ORF">AB1207_07245</name>
</gene>
<name>A0ABV3P4I1_9ACTN</name>
<protein>
    <submittedName>
        <fullName evidence="1">Uncharacterized protein</fullName>
    </submittedName>
</protein>
<organism evidence="1 2">
    <name type="scientific">Kineococcus endophyticus</name>
    <dbReference type="NCBI Taxonomy" id="1181883"/>
    <lineage>
        <taxon>Bacteria</taxon>
        <taxon>Bacillati</taxon>
        <taxon>Actinomycetota</taxon>
        <taxon>Actinomycetes</taxon>
        <taxon>Kineosporiales</taxon>
        <taxon>Kineosporiaceae</taxon>
        <taxon>Kineococcus</taxon>
    </lineage>
</organism>
<dbReference type="EMBL" id="JBFNQN010000004">
    <property type="protein sequence ID" value="MEW9264536.1"/>
    <property type="molecule type" value="Genomic_DNA"/>
</dbReference>
<keyword evidence="2" id="KW-1185">Reference proteome</keyword>
<reference evidence="1 2" key="1">
    <citation type="submission" date="2024-07" db="EMBL/GenBank/DDBJ databases">
        <authorList>
            <person name="Thanompreechachai J."/>
            <person name="Duangmal K."/>
        </authorList>
    </citation>
    <scope>NUCLEOTIDE SEQUENCE [LARGE SCALE GENOMIC DNA]</scope>
    <source>
        <strain evidence="1 2">KCTC 19886</strain>
    </source>
</reference>
<dbReference type="Proteomes" id="UP001555826">
    <property type="component" value="Unassembled WGS sequence"/>
</dbReference>
<sequence length="146" mass="17131">MWRRQRRRPLARGLALDSELFTTLNPYQQLKREIHNVLHEPVAWVSQARVTQSPLSALVRRPLPWRPVRVVLALTSTHVVVFSTGDVSSPFEEPSFERFTLTDARAVGRRQIRVMDVRGRVRWFRLEPHEPPARGFLTQPRSYRAR</sequence>
<evidence type="ECO:0000313" key="2">
    <source>
        <dbReference type="Proteomes" id="UP001555826"/>
    </source>
</evidence>
<evidence type="ECO:0000313" key="1">
    <source>
        <dbReference type="EMBL" id="MEW9264536.1"/>
    </source>
</evidence>
<dbReference type="RefSeq" id="WP_367637274.1">
    <property type="nucleotide sequence ID" value="NZ_JBFNQN010000004.1"/>
</dbReference>
<proteinExistence type="predicted"/>
<comment type="caution">
    <text evidence="1">The sequence shown here is derived from an EMBL/GenBank/DDBJ whole genome shotgun (WGS) entry which is preliminary data.</text>
</comment>